<accession>S9V0X5</accession>
<evidence type="ECO:0000313" key="2">
    <source>
        <dbReference type="EMBL" id="EPY34643.1"/>
    </source>
</evidence>
<keyword evidence="3" id="KW-1185">Reference proteome</keyword>
<feature type="compositionally biased region" description="Polar residues" evidence="1">
    <location>
        <begin position="13"/>
        <end position="24"/>
    </location>
</feature>
<sequence>MSPHQPLRIQAHTYPNYNNKMGRSNNQLRRDAKKKGKTFVPKMVKSKTKNQNRKMKIMSLKKGNAGSGKMSYGKIKNKSGSIKDRKFKSGGYNFSGKFGKASGVLKKGGSGPSKKGK</sequence>
<dbReference type="AlphaFoldDB" id="S9V0X5"/>
<comment type="caution">
    <text evidence="2">The sequence shown here is derived from an EMBL/GenBank/DDBJ whole genome shotgun (WGS) entry which is preliminary data.</text>
</comment>
<name>S9V0X5_9TRYP</name>
<evidence type="ECO:0000256" key="1">
    <source>
        <dbReference type="SAM" id="MobiDB-lite"/>
    </source>
</evidence>
<dbReference type="EMBL" id="ATMH01001459">
    <property type="protein sequence ID" value="EPY34643.1"/>
    <property type="molecule type" value="Genomic_DNA"/>
</dbReference>
<organism evidence="2 3">
    <name type="scientific">Strigomonas culicis</name>
    <dbReference type="NCBI Taxonomy" id="28005"/>
    <lineage>
        <taxon>Eukaryota</taxon>
        <taxon>Discoba</taxon>
        <taxon>Euglenozoa</taxon>
        <taxon>Kinetoplastea</taxon>
        <taxon>Metakinetoplastina</taxon>
        <taxon>Trypanosomatida</taxon>
        <taxon>Trypanosomatidae</taxon>
        <taxon>Strigomonadinae</taxon>
        <taxon>Strigomonas</taxon>
    </lineage>
</organism>
<gene>
    <name evidence="2" type="ORF">STCU_01459</name>
</gene>
<feature type="region of interest" description="Disordered" evidence="1">
    <location>
        <begin position="1"/>
        <end position="24"/>
    </location>
</feature>
<dbReference type="Proteomes" id="UP000015354">
    <property type="component" value="Unassembled WGS sequence"/>
</dbReference>
<feature type="region of interest" description="Disordered" evidence="1">
    <location>
        <begin position="59"/>
        <end position="117"/>
    </location>
</feature>
<evidence type="ECO:0000313" key="3">
    <source>
        <dbReference type="Proteomes" id="UP000015354"/>
    </source>
</evidence>
<proteinExistence type="predicted"/>
<protein>
    <submittedName>
        <fullName evidence="2">Uncharacterized protein</fullName>
    </submittedName>
</protein>
<dbReference type="OrthoDB" id="269639at2759"/>
<reference evidence="2 3" key="1">
    <citation type="journal article" date="2013" name="PLoS ONE">
        <title>Predicting the Proteins of Angomonas deanei, Strigomonas culicis and Their Respective Endosymbionts Reveals New Aspects of the Trypanosomatidae Family.</title>
        <authorList>
            <person name="Motta M.C."/>
            <person name="Martins A.C."/>
            <person name="de Souza S.S."/>
            <person name="Catta-Preta C.M."/>
            <person name="Silva R."/>
            <person name="Klein C.C."/>
            <person name="de Almeida L.G."/>
            <person name="de Lima Cunha O."/>
            <person name="Ciapina L.P."/>
            <person name="Brocchi M."/>
            <person name="Colabardini A.C."/>
            <person name="de Araujo Lima B."/>
            <person name="Machado C.R."/>
            <person name="de Almeida Soares C.M."/>
            <person name="Probst C.M."/>
            <person name="de Menezes C.B."/>
            <person name="Thompson C.E."/>
            <person name="Bartholomeu D.C."/>
            <person name="Gradia D.F."/>
            <person name="Pavoni D.P."/>
            <person name="Grisard E.C."/>
            <person name="Fantinatti-Garboggini F."/>
            <person name="Marchini F.K."/>
            <person name="Rodrigues-Luiz G.F."/>
            <person name="Wagner G."/>
            <person name="Goldman G.H."/>
            <person name="Fietto J.L."/>
            <person name="Elias M.C."/>
            <person name="Goldman M.H."/>
            <person name="Sagot M.F."/>
            <person name="Pereira M."/>
            <person name="Stoco P.H."/>
            <person name="de Mendonca-Neto R.P."/>
            <person name="Teixeira S.M."/>
            <person name="Maciel T.E."/>
            <person name="de Oliveira Mendes T.A."/>
            <person name="Urmenyi T.P."/>
            <person name="de Souza W."/>
            <person name="Schenkman S."/>
            <person name="de Vasconcelos A.T."/>
        </authorList>
    </citation>
    <scope>NUCLEOTIDE SEQUENCE [LARGE SCALE GENOMIC DNA]</scope>
</reference>